<feature type="compositionally biased region" description="Low complexity" evidence="1">
    <location>
        <begin position="181"/>
        <end position="202"/>
    </location>
</feature>
<accession>A0A9P6M9K9</accession>
<evidence type="ECO:0000256" key="1">
    <source>
        <dbReference type="SAM" id="MobiDB-lite"/>
    </source>
</evidence>
<sequence length="543" mass="59744">MESTQVLGSWSPMDFVHVSNMKLNADIFSNRSLSIQRRILIKNFLTVLYQLHPIEWIEENPLDDQDQWMEQTLSAAGIGDSDASTQEFEGCLAPEHEPILSPVAAAAASAVTARRRPQSLRSTKVPLPRPVSMELPLALQSYLSTVFDVDWSVGLSNTENSLFTSKPSQSPLRSSMSFLSSSISSSSQTPPTYPTYTSSGTPSEKDVDSQFNEAGGTHDCYGKSEYEEDNHASPYLHSSQSSDCRNHNGSPKSSFTPGYPISSSGEISNYESYQRPHIHNHIHIHIHNYTPDNVHTSPSSSIKGTVRSYPSPIIRSSRYPKPEPRQSMASAASPCTVADDKHNAWSTPADDLQIRSTGHSRQLLAPRPPVTIAMANPQTSLAPPSLSSSYPPEKSAGFELKLGEEQFYLATTPLGSLQHARSPPPPPYTQSPENVSASESGTFSHTRLMKRIQIPSFLSPILTKPQPTLPSSSAPSSSDAGQKLIEYQQYQERQKMFVSDDNKEERRSTDGLGFIRQLFRQNSKRKGITFISAPLPSSSSSLM</sequence>
<dbReference type="EMBL" id="JAAAHW010003557">
    <property type="protein sequence ID" value="KAF9982653.1"/>
    <property type="molecule type" value="Genomic_DNA"/>
</dbReference>
<protein>
    <submittedName>
        <fullName evidence="2">Uncharacterized protein</fullName>
    </submittedName>
</protein>
<feature type="region of interest" description="Disordered" evidence="1">
    <location>
        <begin position="181"/>
        <end position="260"/>
    </location>
</feature>
<feature type="compositionally biased region" description="Polar residues" evidence="1">
    <location>
        <begin position="294"/>
        <end position="303"/>
    </location>
</feature>
<reference evidence="2" key="1">
    <citation type="journal article" date="2020" name="Fungal Divers.">
        <title>Resolving the Mortierellaceae phylogeny through synthesis of multi-gene phylogenetics and phylogenomics.</title>
        <authorList>
            <person name="Vandepol N."/>
            <person name="Liber J."/>
            <person name="Desiro A."/>
            <person name="Na H."/>
            <person name="Kennedy M."/>
            <person name="Barry K."/>
            <person name="Grigoriev I.V."/>
            <person name="Miller A.N."/>
            <person name="O'Donnell K."/>
            <person name="Stajich J.E."/>
            <person name="Bonito G."/>
        </authorList>
    </citation>
    <scope>NUCLEOTIDE SEQUENCE</scope>
    <source>
        <strain evidence="2">MES-2147</strain>
    </source>
</reference>
<name>A0A9P6M9K9_9FUNG</name>
<feature type="compositionally biased region" description="Basic and acidic residues" evidence="1">
    <location>
        <begin position="220"/>
        <end position="231"/>
    </location>
</feature>
<dbReference type="Proteomes" id="UP000749646">
    <property type="component" value="Unassembled WGS sequence"/>
</dbReference>
<feature type="compositionally biased region" description="Polar residues" evidence="1">
    <location>
        <begin position="236"/>
        <end position="260"/>
    </location>
</feature>
<feature type="compositionally biased region" description="Polar residues" evidence="1">
    <location>
        <begin position="430"/>
        <end position="441"/>
    </location>
</feature>
<feature type="region of interest" description="Disordered" evidence="1">
    <location>
        <begin position="416"/>
        <end position="441"/>
    </location>
</feature>
<evidence type="ECO:0000313" key="2">
    <source>
        <dbReference type="EMBL" id="KAF9982653.1"/>
    </source>
</evidence>
<dbReference type="OrthoDB" id="2443649at2759"/>
<comment type="caution">
    <text evidence="2">The sequence shown here is derived from an EMBL/GenBank/DDBJ whole genome shotgun (WGS) entry which is preliminary data.</text>
</comment>
<feature type="region of interest" description="Disordered" evidence="1">
    <location>
        <begin position="294"/>
        <end position="328"/>
    </location>
</feature>
<dbReference type="AlphaFoldDB" id="A0A9P6M9K9"/>
<evidence type="ECO:0000313" key="3">
    <source>
        <dbReference type="Proteomes" id="UP000749646"/>
    </source>
</evidence>
<feature type="region of interest" description="Disordered" evidence="1">
    <location>
        <begin position="461"/>
        <end position="480"/>
    </location>
</feature>
<proteinExistence type="predicted"/>
<organism evidence="2 3">
    <name type="scientific">Modicella reniformis</name>
    <dbReference type="NCBI Taxonomy" id="1440133"/>
    <lineage>
        <taxon>Eukaryota</taxon>
        <taxon>Fungi</taxon>
        <taxon>Fungi incertae sedis</taxon>
        <taxon>Mucoromycota</taxon>
        <taxon>Mortierellomycotina</taxon>
        <taxon>Mortierellomycetes</taxon>
        <taxon>Mortierellales</taxon>
        <taxon>Mortierellaceae</taxon>
        <taxon>Modicella</taxon>
    </lineage>
</organism>
<feature type="compositionally biased region" description="Low complexity" evidence="1">
    <location>
        <begin position="307"/>
        <end position="319"/>
    </location>
</feature>
<keyword evidence="3" id="KW-1185">Reference proteome</keyword>
<gene>
    <name evidence="2" type="ORF">BGZ65_002619</name>
</gene>